<dbReference type="AlphaFoldDB" id="A0A3P8VQL0"/>
<protein>
    <recommendedName>
        <fullName evidence="3">Beta-2-glycoprotein 1</fullName>
    </recommendedName>
    <alternativeName>
        <fullName evidence="11">Apolipoprotein H</fullName>
    </alternativeName>
    <alternativeName>
        <fullName evidence="12">Beta-2-glycoprotein I</fullName>
    </alternativeName>
</protein>
<evidence type="ECO:0000256" key="11">
    <source>
        <dbReference type="ARBA" id="ARBA00029855"/>
    </source>
</evidence>
<dbReference type="GO" id="GO:0005576">
    <property type="term" value="C:extracellular region"/>
    <property type="evidence" value="ECO:0007669"/>
    <property type="project" value="UniProtKB-SubCell"/>
</dbReference>
<dbReference type="InParanoid" id="A0A3P8VQL0"/>
<evidence type="ECO:0000256" key="3">
    <source>
        <dbReference type="ARBA" id="ARBA00020104"/>
    </source>
</evidence>
<dbReference type="Pfam" id="PF00084">
    <property type="entry name" value="Sushi"/>
    <property type="match status" value="3"/>
</dbReference>
<dbReference type="CDD" id="cd00033">
    <property type="entry name" value="CCP"/>
    <property type="match status" value="3"/>
</dbReference>
<comment type="function">
    <text evidence="1">Binds to various kinds of negatively charged substances such as heparin, phospholipids, and dextran sulfate. May prevent activation of the intrinsic blood coagulation cascade by binding to phospholipids on the surface of damaged cells.</text>
</comment>
<reference evidence="15" key="3">
    <citation type="submission" date="2025-09" db="UniProtKB">
        <authorList>
            <consortium name="Ensembl"/>
        </authorList>
    </citation>
    <scope>IDENTIFICATION</scope>
</reference>
<dbReference type="InterPro" id="IPR035976">
    <property type="entry name" value="Sushi/SCR/CCP_sf"/>
</dbReference>
<evidence type="ECO:0000256" key="13">
    <source>
        <dbReference type="PROSITE-ProRule" id="PRU00302"/>
    </source>
</evidence>
<dbReference type="GeneTree" id="ENSGT00940000157228"/>
<evidence type="ECO:0000256" key="6">
    <source>
        <dbReference type="ARBA" id="ARBA00022674"/>
    </source>
</evidence>
<keyword evidence="9 13" id="KW-1015">Disulfide bond</keyword>
<dbReference type="KEGG" id="csem:103383981"/>
<proteinExistence type="predicted"/>
<dbReference type="InterPro" id="IPR015104">
    <property type="entry name" value="Sushi_2"/>
</dbReference>
<comment type="caution">
    <text evidence="13">Lacks conserved residue(s) required for the propagation of feature annotation.</text>
</comment>
<dbReference type="Pfam" id="PF09014">
    <property type="entry name" value="Sushi_2"/>
    <property type="match status" value="1"/>
</dbReference>
<evidence type="ECO:0000256" key="5">
    <source>
        <dbReference type="ARBA" id="ARBA00022659"/>
    </source>
</evidence>
<evidence type="ECO:0000256" key="7">
    <source>
        <dbReference type="ARBA" id="ARBA00022729"/>
    </source>
</evidence>
<evidence type="ECO:0000256" key="4">
    <source>
        <dbReference type="ARBA" id="ARBA00022525"/>
    </source>
</evidence>
<sequence>MLALFWVLDVKDFTSFNRMARIVALFLLCQILSPTTVTSKKVCGRPPVTDGIEESAIKRVYEVGETVTLTCGQGYNPSTSHATQRVTCTGTGEWTQSNLACSPKMCPIPRPLQPLAMGKTEAPFKTVLNYTCDSGYVMQGANESRCLHDGTWSSPPPMCKAVYCPLPKPPKDGRIVHEKTLTGNTVMYGQKWTYECNPPKAPSHEEGSCMADGTSTEPPVCRDVSCPIPGRIANGFITFAVMRQHSYKEKVKYACNEHYILHGEAEVKCQNSGTWSTKPVCRAPCAVGIKRGRIFYNGRKLWIADLKPNRVLHGEPVVFYCLNKTERCGYPVASICNDGTLPLPECFEEPGRMEYTLRPKTLPSEITMCAANSTSPADTTRST</sequence>
<accession>A0A3P8VQL0</accession>
<evidence type="ECO:0000259" key="14">
    <source>
        <dbReference type="PROSITE" id="PS50923"/>
    </source>
</evidence>
<dbReference type="Gene3D" id="2.10.70.10">
    <property type="entry name" value="Complement Module, domain 1"/>
    <property type="match status" value="5"/>
</dbReference>
<dbReference type="PANTHER" id="PTHR45656">
    <property type="entry name" value="PROTEIN CBR-CLEC-78"/>
    <property type="match status" value="1"/>
</dbReference>
<dbReference type="SUPFAM" id="SSF57535">
    <property type="entry name" value="Complement control module/SCR domain"/>
    <property type="match status" value="5"/>
</dbReference>
<dbReference type="PROSITE" id="PS50923">
    <property type="entry name" value="SUSHI"/>
    <property type="match status" value="3"/>
</dbReference>
<evidence type="ECO:0000256" key="2">
    <source>
        <dbReference type="ARBA" id="ARBA00004613"/>
    </source>
</evidence>
<keyword evidence="8" id="KW-0677">Repeat</keyword>
<feature type="disulfide bond" evidence="13">
    <location>
        <begin position="226"/>
        <end position="269"/>
    </location>
</feature>
<feature type="domain" description="Sushi" evidence="14">
    <location>
        <begin position="104"/>
        <end position="161"/>
    </location>
</feature>
<name>A0A3P8VQL0_CYNSE</name>
<keyword evidence="7" id="KW-0732">Signal</keyword>
<evidence type="ECO:0000256" key="1">
    <source>
        <dbReference type="ARBA" id="ARBA00003651"/>
    </source>
</evidence>
<reference evidence="15" key="2">
    <citation type="submission" date="2025-08" db="UniProtKB">
        <authorList>
            <consortium name="Ensembl"/>
        </authorList>
    </citation>
    <scope>IDENTIFICATION</scope>
</reference>
<evidence type="ECO:0000256" key="9">
    <source>
        <dbReference type="ARBA" id="ARBA00023157"/>
    </source>
</evidence>
<dbReference type="PANTHER" id="PTHR45656:SF4">
    <property type="entry name" value="PROTEIN CBR-CLEC-78"/>
    <property type="match status" value="1"/>
</dbReference>
<dbReference type="Ensembl" id="ENSCSET00000015750.1">
    <property type="protein sequence ID" value="ENSCSEP00000015561.1"/>
    <property type="gene ID" value="ENSCSEG00000010002.1"/>
</dbReference>
<reference evidence="15 16" key="1">
    <citation type="journal article" date="2014" name="Nat. Genet.">
        <title>Whole-genome sequence of a flatfish provides insights into ZW sex chromosome evolution and adaptation to a benthic lifestyle.</title>
        <authorList>
            <person name="Chen S."/>
            <person name="Zhang G."/>
            <person name="Shao C."/>
            <person name="Huang Q."/>
            <person name="Liu G."/>
            <person name="Zhang P."/>
            <person name="Song W."/>
            <person name="An N."/>
            <person name="Chalopin D."/>
            <person name="Volff J.N."/>
            <person name="Hong Y."/>
            <person name="Li Q."/>
            <person name="Sha Z."/>
            <person name="Zhou H."/>
            <person name="Xie M."/>
            <person name="Yu Q."/>
            <person name="Liu Y."/>
            <person name="Xiang H."/>
            <person name="Wang N."/>
            <person name="Wu K."/>
            <person name="Yang C."/>
            <person name="Zhou Q."/>
            <person name="Liao X."/>
            <person name="Yang L."/>
            <person name="Hu Q."/>
            <person name="Zhang J."/>
            <person name="Meng L."/>
            <person name="Jin L."/>
            <person name="Tian Y."/>
            <person name="Lian J."/>
            <person name="Yang J."/>
            <person name="Miao G."/>
            <person name="Liu S."/>
            <person name="Liang Z."/>
            <person name="Yan F."/>
            <person name="Li Y."/>
            <person name="Sun B."/>
            <person name="Zhang H."/>
            <person name="Zhang J."/>
            <person name="Zhu Y."/>
            <person name="Du M."/>
            <person name="Zhao Y."/>
            <person name="Schartl M."/>
            <person name="Tang Q."/>
            <person name="Wang J."/>
        </authorList>
    </citation>
    <scope>NUCLEOTIDE SEQUENCE</scope>
</reference>
<keyword evidence="6" id="KW-0358">Heparin-binding</keyword>
<organism evidence="15 16">
    <name type="scientific">Cynoglossus semilaevis</name>
    <name type="common">Tongue sole</name>
    <dbReference type="NCBI Taxonomy" id="244447"/>
    <lineage>
        <taxon>Eukaryota</taxon>
        <taxon>Metazoa</taxon>
        <taxon>Chordata</taxon>
        <taxon>Craniata</taxon>
        <taxon>Vertebrata</taxon>
        <taxon>Euteleostomi</taxon>
        <taxon>Actinopterygii</taxon>
        <taxon>Neopterygii</taxon>
        <taxon>Teleostei</taxon>
        <taxon>Neoteleostei</taxon>
        <taxon>Acanthomorphata</taxon>
        <taxon>Carangaria</taxon>
        <taxon>Pleuronectiformes</taxon>
        <taxon>Pleuronectoidei</taxon>
        <taxon>Cynoglossidae</taxon>
        <taxon>Cynoglossinae</taxon>
        <taxon>Cynoglossus</taxon>
    </lineage>
</organism>
<keyword evidence="10" id="KW-0325">Glycoprotein</keyword>
<feature type="disulfide bond" evidence="13">
    <location>
        <begin position="132"/>
        <end position="159"/>
    </location>
</feature>
<evidence type="ECO:0000313" key="15">
    <source>
        <dbReference type="Ensembl" id="ENSCSEP00000015561.1"/>
    </source>
</evidence>
<keyword evidence="4" id="KW-0964">Secreted</keyword>
<feature type="domain" description="Sushi" evidence="14">
    <location>
        <begin position="41"/>
        <end position="103"/>
    </location>
</feature>
<evidence type="ECO:0000256" key="8">
    <source>
        <dbReference type="ARBA" id="ARBA00022737"/>
    </source>
</evidence>
<dbReference type="OMA" id="TFAVMRQ"/>
<keyword evidence="16" id="KW-1185">Reference proteome</keyword>
<dbReference type="Proteomes" id="UP000265120">
    <property type="component" value="Chromosome 9"/>
</dbReference>
<evidence type="ECO:0000256" key="10">
    <source>
        <dbReference type="ARBA" id="ARBA00023180"/>
    </source>
</evidence>
<feature type="domain" description="Sushi" evidence="14">
    <location>
        <begin position="224"/>
        <end position="283"/>
    </location>
</feature>
<keyword evidence="5 13" id="KW-0768">Sushi</keyword>
<evidence type="ECO:0000313" key="16">
    <source>
        <dbReference type="Proteomes" id="UP000265120"/>
    </source>
</evidence>
<dbReference type="InterPro" id="IPR051277">
    <property type="entry name" value="SEZ6_CSMD_C4BPB_Regulators"/>
</dbReference>
<dbReference type="STRING" id="244447.ENSCSEP00000015561"/>
<dbReference type="InterPro" id="IPR000436">
    <property type="entry name" value="Sushi_SCR_CCP_dom"/>
</dbReference>
<evidence type="ECO:0000256" key="12">
    <source>
        <dbReference type="ARBA" id="ARBA00033414"/>
    </source>
</evidence>
<comment type="subcellular location">
    <subcellularLocation>
        <location evidence="2">Secreted</location>
    </subcellularLocation>
</comment>
<dbReference type="SMART" id="SM00032">
    <property type="entry name" value="CCP"/>
    <property type="match status" value="4"/>
</dbReference>
<dbReference type="GO" id="GO:0008201">
    <property type="term" value="F:heparin binding"/>
    <property type="evidence" value="ECO:0007669"/>
    <property type="project" value="UniProtKB-KW"/>
</dbReference>